<proteinExistence type="predicted"/>
<dbReference type="EMBL" id="CP119316">
    <property type="protein sequence ID" value="WEK46196.1"/>
    <property type="molecule type" value="Genomic_DNA"/>
</dbReference>
<sequence length="291" mass="32265">MRKHLLSACLAFAVFAGGPALAADEQPLENALAAPYRAQLEEAMRRGREIFLYDQAAWHATDQMLADFNNSPDKRLRGYVVVPGDTADKLSVVFFGDVEGKRVEFARYGVEVDKIVSHTMPAEGARPALSPLAERLIAARDTAIQELIAQKYGFCSEARSNYVLLPPGDYGVISAYFLTPQTENGSYPLGGHFRIDIGADGKVVSSRRFMNACFNVDLRNTKDKDGEPITPEAFFVTHLLDPQPTEIHFFESYYIPVEMMIGTTENRLVWDVKQGRILDVANLPDSPSGKD</sequence>
<name>A0AAJ6BNP2_9SPHN</name>
<accession>A0AAJ6BNP2</accession>
<organism evidence="2 3">
    <name type="scientific">Candidatus Andeanibacterium colombiense</name>
    <dbReference type="NCBI Taxonomy" id="3121345"/>
    <lineage>
        <taxon>Bacteria</taxon>
        <taxon>Pseudomonadati</taxon>
        <taxon>Pseudomonadota</taxon>
        <taxon>Alphaproteobacteria</taxon>
        <taxon>Sphingomonadales</taxon>
        <taxon>Sphingomonadaceae</taxon>
        <taxon>Candidatus Andeanibacterium</taxon>
    </lineage>
</organism>
<dbReference type="AlphaFoldDB" id="A0AAJ6BNP2"/>
<evidence type="ECO:0000256" key="1">
    <source>
        <dbReference type="SAM" id="SignalP"/>
    </source>
</evidence>
<protein>
    <recommendedName>
        <fullName evidence="4">FTP domain-containing protein</fullName>
    </recommendedName>
</protein>
<dbReference type="Proteomes" id="UP001218362">
    <property type="component" value="Chromosome"/>
</dbReference>
<gene>
    <name evidence="2" type="ORF">P0Y56_14430</name>
</gene>
<reference evidence="2" key="1">
    <citation type="submission" date="2023-03" db="EMBL/GenBank/DDBJ databases">
        <title>Andean soil-derived lignocellulolytic bacterial consortium as a source of novel taxa and putative plastic-active enzymes.</title>
        <authorList>
            <person name="Diaz-Garcia L."/>
            <person name="Chuvochina M."/>
            <person name="Feuerriegel G."/>
            <person name="Bunk B."/>
            <person name="Sproer C."/>
            <person name="Streit W.R."/>
            <person name="Rodriguez L.M."/>
            <person name="Overmann J."/>
            <person name="Jimenez D.J."/>
        </authorList>
    </citation>
    <scope>NUCLEOTIDE SEQUENCE</scope>
    <source>
        <strain evidence="2">MAG 26</strain>
    </source>
</reference>
<evidence type="ECO:0008006" key="4">
    <source>
        <dbReference type="Google" id="ProtNLM"/>
    </source>
</evidence>
<evidence type="ECO:0000313" key="2">
    <source>
        <dbReference type="EMBL" id="WEK46196.1"/>
    </source>
</evidence>
<feature type="chain" id="PRO_5042487078" description="FTP domain-containing protein" evidence="1">
    <location>
        <begin position="23"/>
        <end position="291"/>
    </location>
</feature>
<evidence type="ECO:0000313" key="3">
    <source>
        <dbReference type="Proteomes" id="UP001218362"/>
    </source>
</evidence>
<dbReference type="KEGG" id="acob:P0Y56_14430"/>
<feature type="signal peptide" evidence="1">
    <location>
        <begin position="1"/>
        <end position="22"/>
    </location>
</feature>
<keyword evidence="1" id="KW-0732">Signal</keyword>